<accession>A0ABM9X2L7</accession>
<gene>
    <name evidence="1" type="ORF">OIHEL45_16546</name>
</gene>
<evidence type="ECO:0000313" key="1">
    <source>
        <dbReference type="EMBL" id="EDQ03599.1"/>
    </source>
</evidence>
<reference evidence="1 2" key="1">
    <citation type="submission" date="2007-11" db="EMBL/GenBank/DDBJ databases">
        <authorList>
            <person name="Wagner-Dobler I."/>
            <person name="Ferriera S."/>
            <person name="Johnson J."/>
            <person name="Kravitz S."/>
            <person name="Beeson K."/>
            <person name="Sutton G."/>
            <person name="Rogers Y.-H."/>
            <person name="Friedman R."/>
            <person name="Frazier M."/>
            <person name="Venter J.C."/>
        </authorList>
    </citation>
    <scope>NUCLEOTIDE SEQUENCE [LARGE SCALE GENOMIC DNA]</scope>
    <source>
        <strain evidence="1 2">HEL-45</strain>
    </source>
</reference>
<sequence>MWTMSGDASLLPAVQKCAADGFAEDYGDTVHALRFASYCLARKMFQHSQIGCPLDYLWRGFVAEPGFWRAEAAKVVVLMMPLAILTSLAIAKNVSVEFWLDWSSNKGGLNEH</sequence>
<proteinExistence type="predicted"/>
<keyword evidence="2" id="KW-1185">Reference proteome</keyword>
<protein>
    <submittedName>
        <fullName evidence="1">Uncharacterized protein</fullName>
    </submittedName>
</protein>
<comment type="caution">
    <text evidence="1">The sequence shown here is derived from an EMBL/GenBank/DDBJ whole genome shotgun (WGS) entry which is preliminary data.</text>
</comment>
<evidence type="ECO:0000313" key="2">
    <source>
        <dbReference type="Proteomes" id="UP000003257"/>
    </source>
</evidence>
<name>A0ABM9X2L7_9RHOB</name>
<dbReference type="Proteomes" id="UP000003257">
    <property type="component" value="Unassembled WGS sequence"/>
</dbReference>
<organism evidence="1 2">
    <name type="scientific">Sulfitobacter indolifex HEL-45</name>
    <dbReference type="NCBI Taxonomy" id="391624"/>
    <lineage>
        <taxon>Bacteria</taxon>
        <taxon>Pseudomonadati</taxon>
        <taxon>Pseudomonadota</taxon>
        <taxon>Alphaproteobacteria</taxon>
        <taxon>Rhodobacterales</taxon>
        <taxon>Roseobacteraceae</taxon>
        <taxon>Sulfitobacter</taxon>
    </lineage>
</organism>
<dbReference type="EMBL" id="ABID01000012">
    <property type="protein sequence ID" value="EDQ03599.1"/>
    <property type="molecule type" value="Genomic_DNA"/>
</dbReference>